<sequence>MLSLSSVLVGLTSLTTLTSAACTRDLLVDTAAKWVYLQSSGDHGQFDNLSYNLTYLENNKTSSILSGQPAWPVNIAFNRSVYDTTLCKIFTELIVTDPTHPMVFATQLYLDEEGSVTKIDSLVTDKGDWAFNATGYMYWNSLENWDPIPPSKRLSRATLQAAADAYADRCNNVSVIVPFGTPCARLEGGAYTGRGNLTANTCNIGGLPEHVEMSNRRYVIDEEMGTVDIFLGFQGLDRTRPKEGTPDSHFFRIEDGKIRYIHTVSACWVDGCGMNGTGIPTPRRR</sequence>
<name>A0ACB6QBE0_9PLEO</name>
<evidence type="ECO:0000313" key="2">
    <source>
        <dbReference type="Proteomes" id="UP000799755"/>
    </source>
</evidence>
<evidence type="ECO:0000313" key="1">
    <source>
        <dbReference type="EMBL" id="KAF2464216.1"/>
    </source>
</evidence>
<keyword evidence="2" id="KW-1185">Reference proteome</keyword>
<dbReference type="Proteomes" id="UP000799755">
    <property type="component" value="Unassembled WGS sequence"/>
</dbReference>
<reference evidence="1" key="1">
    <citation type="journal article" date="2020" name="Stud. Mycol.">
        <title>101 Dothideomycetes genomes: a test case for predicting lifestyles and emergence of pathogens.</title>
        <authorList>
            <person name="Haridas S."/>
            <person name="Albert R."/>
            <person name="Binder M."/>
            <person name="Bloem J."/>
            <person name="Labutti K."/>
            <person name="Salamov A."/>
            <person name="Andreopoulos B."/>
            <person name="Baker S."/>
            <person name="Barry K."/>
            <person name="Bills G."/>
            <person name="Bluhm B."/>
            <person name="Cannon C."/>
            <person name="Castanera R."/>
            <person name="Culley D."/>
            <person name="Daum C."/>
            <person name="Ezra D."/>
            <person name="Gonzalez J."/>
            <person name="Henrissat B."/>
            <person name="Kuo A."/>
            <person name="Liang C."/>
            <person name="Lipzen A."/>
            <person name="Lutzoni F."/>
            <person name="Magnuson J."/>
            <person name="Mondo S."/>
            <person name="Nolan M."/>
            <person name="Ohm R."/>
            <person name="Pangilinan J."/>
            <person name="Park H.-J."/>
            <person name="Ramirez L."/>
            <person name="Alfaro M."/>
            <person name="Sun H."/>
            <person name="Tritt A."/>
            <person name="Yoshinaga Y."/>
            <person name="Zwiers L.-H."/>
            <person name="Turgeon B."/>
            <person name="Goodwin S."/>
            <person name="Spatafora J."/>
            <person name="Crous P."/>
            <person name="Grigoriev I."/>
        </authorList>
    </citation>
    <scope>NUCLEOTIDE SEQUENCE</scope>
    <source>
        <strain evidence="1">ATCC 200398</strain>
    </source>
</reference>
<dbReference type="EMBL" id="MU003538">
    <property type="protein sequence ID" value="KAF2464216.1"/>
    <property type="molecule type" value="Genomic_DNA"/>
</dbReference>
<accession>A0ACB6QBE0</accession>
<gene>
    <name evidence="1" type="ORF">BDR25DRAFT_381305</name>
</gene>
<protein>
    <submittedName>
        <fullName evidence="1">Uncharacterized protein</fullName>
    </submittedName>
</protein>
<comment type="caution">
    <text evidence="1">The sequence shown here is derived from an EMBL/GenBank/DDBJ whole genome shotgun (WGS) entry which is preliminary data.</text>
</comment>
<organism evidence="1 2">
    <name type="scientific">Lindgomyces ingoldianus</name>
    <dbReference type="NCBI Taxonomy" id="673940"/>
    <lineage>
        <taxon>Eukaryota</taxon>
        <taxon>Fungi</taxon>
        <taxon>Dikarya</taxon>
        <taxon>Ascomycota</taxon>
        <taxon>Pezizomycotina</taxon>
        <taxon>Dothideomycetes</taxon>
        <taxon>Pleosporomycetidae</taxon>
        <taxon>Pleosporales</taxon>
        <taxon>Lindgomycetaceae</taxon>
        <taxon>Lindgomyces</taxon>
    </lineage>
</organism>
<proteinExistence type="predicted"/>